<keyword evidence="2" id="KW-0238">DNA-binding</keyword>
<dbReference type="Proteomes" id="UP001239626">
    <property type="component" value="Unassembled WGS sequence"/>
</dbReference>
<accession>A0ABU0EEW8</accession>
<dbReference type="EMBL" id="JAUSVB010000002">
    <property type="protein sequence ID" value="MDQ0373387.1"/>
    <property type="molecule type" value="Genomic_DNA"/>
</dbReference>
<dbReference type="PANTHER" id="PTHR33164">
    <property type="entry name" value="TRANSCRIPTIONAL REGULATOR, MARR FAMILY"/>
    <property type="match status" value="1"/>
</dbReference>
<dbReference type="InterPro" id="IPR039422">
    <property type="entry name" value="MarR/SlyA-like"/>
</dbReference>
<evidence type="ECO:0000259" key="1">
    <source>
        <dbReference type="PROSITE" id="PS50995"/>
    </source>
</evidence>
<dbReference type="RefSeq" id="WP_307491401.1">
    <property type="nucleotide sequence ID" value="NZ_JAUSVB010000002.1"/>
</dbReference>
<keyword evidence="3" id="KW-1185">Reference proteome</keyword>
<dbReference type="PANTHER" id="PTHR33164:SF43">
    <property type="entry name" value="HTH-TYPE TRANSCRIPTIONAL REPRESSOR YETL"/>
    <property type="match status" value="1"/>
</dbReference>
<comment type="caution">
    <text evidence="2">The sequence shown here is derived from an EMBL/GenBank/DDBJ whole genome shotgun (WGS) entry which is preliminary data.</text>
</comment>
<dbReference type="InterPro" id="IPR000835">
    <property type="entry name" value="HTH_MarR-typ"/>
</dbReference>
<dbReference type="SMART" id="SM00347">
    <property type="entry name" value="HTH_MARR"/>
    <property type="match status" value="1"/>
</dbReference>
<dbReference type="PROSITE" id="PS50995">
    <property type="entry name" value="HTH_MARR_2"/>
    <property type="match status" value="1"/>
</dbReference>
<evidence type="ECO:0000313" key="2">
    <source>
        <dbReference type="EMBL" id="MDQ0373387.1"/>
    </source>
</evidence>
<protein>
    <submittedName>
        <fullName evidence="2">DNA-binding MarR family transcriptional regulator</fullName>
    </submittedName>
</protein>
<dbReference type="InterPro" id="IPR036388">
    <property type="entry name" value="WH-like_DNA-bd_sf"/>
</dbReference>
<feature type="domain" description="HTH marR-type" evidence="1">
    <location>
        <begin position="1"/>
        <end position="135"/>
    </location>
</feature>
<sequence length="139" mass="14995">MDFFDALVRYETYLWNHLDDRLVAAGGVSLANLTALRVVRRHAGSARVQELRTHLGITVGAASKLVDRLERDGLVVRTANPHDRRSSLITLAPAGDAAHDAGVALVDSELAAHLAGEDVTDATAHLTRLLDRLTTVVAR</sequence>
<proteinExistence type="predicted"/>
<gene>
    <name evidence="2" type="ORF">J2X26_001698</name>
</gene>
<dbReference type="GO" id="GO:0003677">
    <property type="term" value="F:DNA binding"/>
    <property type="evidence" value="ECO:0007669"/>
    <property type="project" value="UniProtKB-KW"/>
</dbReference>
<dbReference type="Pfam" id="PF12802">
    <property type="entry name" value="MarR_2"/>
    <property type="match status" value="1"/>
</dbReference>
<evidence type="ECO:0000313" key="3">
    <source>
        <dbReference type="Proteomes" id="UP001239626"/>
    </source>
</evidence>
<dbReference type="InterPro" id="IPR036390">
    <property type="entry name" value="WH_DNA-bd_sf"/>
</dbReference>
<organism evidence="2 3">
    <name type="scientific">Cellulomonas humilata</name>
    <dbReference type="NCBI Taxonomy" id="144055"/>
    <lineage>
        <taxon>Bacteria</taxon>
        <taxon>Bacillati</taxon>
        <taxon>Actinomycetota</taxon>
        <taxon>Actinomycetes</taxon>
        <taxon>Micrococcales</taxon>
        <taxon>Cellulomonadaceae</taxon>
        <taxon>Cellulomonas</taxon>
    </lineage>
</organism>
<dbReference type="Gene3D" id="1.10.10.10">
    <property type="entry name" value="Winged helix-like DNA-binding domain superfamily/Winged helix DNA-binding domain"/>
    <property type="match status" value="1"/>
</dbReference>
<reference evidence="2 3" key="1">
    <citation type="submission" date="2023-07" db="EMBL/GenBank/DDBJ databases">
        <title>Sorghum-associated microbial communities from plants grown in Nebraska, USA.</title>
        <authorList>
            <person name="Schachtman D."/>
        </authorList>
    </citation>
    <scope>NUCLEOTIDE SEQUENCE [LARGE SCALE GENOMIC DNA]</scope>
    <source>
        <strain evidence="2 3">BE332</strain>
    </source>
</reference>
<dbReference type="SUPFAM" id="SSF46785">
    <property type="entry name" value="Winged helix' DNA-binding domain"/>
    <property type="match status" value="1"/>
</dbReference>
<name>A0ABU0EEW8_9CELL</name>